<evidence type="ECO:0000313" key="2">
    <source>
        <dbReference type="EMBL" id="MBB6566110.1"/>
    </source>
</evidence>
<dbReference type="InterPro" id="IPR050238">
    <property type="entry name" value="DNA_Rep/Repair_Clamp_Loader"/>
</dbReference>
<dbReference type="AlphaFoldDB" id="A0A7Y4P4G7"/>
<dbReference type="GO" id="GO:0008408">
    <property type="term" value="F:3'-5' exonuclease activity"/>
    <property type="evidence" value="ECO:0007669"/>
    <property type="project" value="InterPro"/>
</dbReference>
<accession>A0A7Y4P4G7</accession>
<feature type="coiled-coil region" evidence="1">
    <location>
        <begin position="241"/>
        <end position="268"/>
    </location>
</feature>
<dbReference type="Proteomes" id="UP000534306">
    <property type="component" value="Unassembled WGS sequence"/>
</dbReference>
<dbReference type="Pfam" id="PF13177">
    <property type="entry name" value="DNA_pol3_delta2"/>
    <property type="match status" value="1"/>
</dbReference>
<dbReference type="InterPro" id="IPR027417">
    <property type="entry name" value="P-loop_NTPase"/>
</dbReference>
<name>A0A7Y4P4G7_9ACTN</name>
<dbReference type="EC" id="2.7.7.7" evidence="2 3"/>
<dbReference type="Proteomes" id="UP000553957">
    <property type="component" value="Unassembled WGS sequence"/>
</dbReference>
<evidence type="ECO:0000313" key="3">
    <source>
        <dbReference type="EMBL" id="NOL45110.1"/>
    </source>
</evidence>
<comment type="caution">
    <text evidence="3">The sequence shown here is derived from an EMBL/GenBank/DDBJ whole genome shotgun (WGS) entry which is preliminary data.</text>
</comment>
<dbReference type="SUPFAM" id="SSF52540">
    <property type="entry name" value="P-loop containing nucleoside triphosphate hydrolases"/>
    <property type="match status" value="1"/>
</dbReference>
<dbReference type="PANTHER" id="PTHR11669">
    <property type="entry name" value="REPLICATION FACTOR C / DNA POLYMERASE III GAMMA-TAU SUBUNIT"/>
    <property type="match status" value="1"/>
</dbReference>
<dbReference type="EMBL" id="JACHKF010000001">
    <property type="protein sequence ID" value="MBB6566110.1"/>
    <property type="molecule type" value="Genomic_DNA"/>
</dbReference>
<keyword evidence="3" id="KW-0808">Transferase</keyword>
<reference evidence="3 4" key="1">
    <citation type="submission" date="2020-05" db="EMBL/GenBank/DDBJ databases">
        <title>Genome sequence of Kribbella sandramycini ATCC 39419.</title>
        <authorList>
            <person name="Maclea K.S."/>
            <person name="Fair J.L."/>
        </authorList>
    </citation>
    <scope>NUCLEOTIDE SEQUENCE [LARGE SCALE GENOMIC DNA]</scope>
    <source>
        <strain evidence="3 4">ATCC 39419</strain>
    </source>
</reference>
<dbReference type="PANTHER" id="PTHR11669:SF8">
    <property type="entry name" value="DNA POLYMERASE III SUBUNIT DELTA"/>
    <property type="match status" value="1"/>
</dbReference>
<evidence type="ECO:0000313" key="5">
    <source>
        <dbReference type="Proteomes" id="UP000553957"/>
    </source>
</evidence>
<dbReference type="RefSeq" id="WP_171678344.1">
    <property type="nucleotide sequence ID" value="NZ_BAAAGT010000001.1"/>
</dbReference>
<protein>
    <submittedName>
        <fullName evidence="3">DNA polymerase III subunit delta</fullName>
    </submittedName>
    <submittedName>
        <fullName evidence="2">DNA polymerase-3 subunit delta</fullName>
        <ecNumber evidence="2 3">2.7.7.7</ecNumber>
    </submittedName>
</protein>
<dbReference type="GO" id="GO:0006261">
    <property type="term" value="P:DNA-templated DNA replication"/>
    <property type="evidence" value="ECO:0007669"/>
    <property type="project" value="TreeGrafter"/>
</dbReference>
<evidence type="ECO:0000313" key="4">
    <source>
        <dbReference type="Proteomes" id="UP000534306"/>
    </source>
</evidence>
<dbReference type="Gene3D" id="3.40.50.300">
    <property type="entry name" value="P-loop containing nucleotide triphosphate hydrolases"/>
    <property type="match status" value="1"/>
</dbReference>
<proteinExistence type="predicted"/>
<organism evidence="3 4">
    <name type="scientific">Kribbella sandramycini</name>
    <dbReference type="NCBI Taxonomy" id="60450"/>
    <lineage>
        <taxon>Bacteria</taxon>
        <taxon>Bacillati</taxon>
        <taxon>Actinomycetota</taxon>
        <taxon>Actinomycetes</taxon>
        <taxon>Propionibacteriales</taxon>
        <taxon>Kribbellaceae</taxon>
        <taxon>Kribbella</taxon>
    </lineage>
</organism>
<gene>
    <name evidence="2" type="ORF">HNR71_001747</name>
    <name evidence="3" type="ORF">HPO96_33165</name>
</gene>
<sequence length="389" mass="41742">MTVWDDLVGQEPAVAVLRKAVDGAAAVLRGESGAAVAGMTHAWLITGPPGSGRSNAGRAFAAALQCPDNGCGECNDCRTTLSGAHPDVSLIRTELLSIRVGEIRELVRRAAMSPTQGRWQVMVIEDADRLTEQAADALLKSIEEPAPRTVWVLCAPTVEDVVPTIRSRCRLLVLRTPPVAAVAEMLVGKLGIDAELAGFAARAAQGHIGRARALARDEEVRSRRSKVLEVPFALRDIGACLKAAQQLVEAAKTEAKASAEKVDEKERLALEQALGVGTKGARPREAGAAIKELEDQQKARAKRWERDVLDRSLVDLMALYRDVLIVQTQAGTELINAELSRPIEQFAARTTPEQTIHRIDAIAGCREAIETNVAPLIALEAMAIALFEG</sequence>
<dbReference type="GO" id="GO:0003887">
    <property type="term" value="F:DNA-directed DNA polymerase activity"/>
    <property type="evidence" value="ECO:0007669"/>
    <property type="project" value="UniProtKB-EC"/>
</dbReference>
<keyword evidence="3" id="KW-0548">Nucleotidyltransferase</keyword>
<evidence type="ECO:0000256" key="1">
    <source>
        <dbReference type="SAM" id="Coils"/>
    </source>
</evidence>
<dbReference type="NCBIfam" id="TIGR00678">
    <property type="entry name" value="holB"/>
    <property type="match status" value="1"/>
</dbReference>
<dbReference type="EMBL" id="JABJRC010000010">
    <property type="protein sequence ID" value="NOL45110.1"/>
    <property type="molecule type" value="Genomic_DNA"/>
</dbReference>
<keyword evidence="1" id="KW-0175">Coiled coil</keyword>
<keyword evidence="4" id="KW-1185">Reference proteome</keyword>
<dbReference type="InterPro" id="IPR004622">
    <property type="entry name" value="DNA_pol_HolB"/>
</dbReference>
<reference evidence="2 5" key="2">
    <citation type="submission" date="2020-08" db="EMBL/GenBank/DDBJ databases">
        <title>Sequencing the genomes of 1000 actinobacteria strains.</title>
        <authorList>
            <person name="Klenk H.-P."/>
        </authorList>
    </citation>
    <scope>NUCLEOTIDE SEQUENCE [LARGE SCALE GENOMIC DNA]</scope>
    <source>
        <strain evidence="2 5">DSM 15626</strain>
    </source>
</reference>
<dbReference type="NCBIfam" id="NF005926">
    <property type="entry name" value="PRK07940.1"/>
    <property type="match status" value="1"/>
</dbReference>